<evidence type="ECO:0000313" key="13">
    <source>
        <dbReference type="EMBL" id="KKK20949.1"/>
    </source>
</evidence>
<dbReference type="GO" id="GO:0005737">
    <property type="term" value="C:cytoplasm"/>
    <property type="evidence" value="ECO:0007669"/>
    <property type="project" value="UniProtKB-SubCell"/>
</dbReference>
<dbReference type="EC" id="2.1.1.211" evidence="3 11"/>
<proteinExistence type="inferred from homology"/>
<evidence type="ECO:0000256" key="11">
    <source>
        <dbReference type="RuleBase" id="RU368004"/>
    </source>
</evidence>
<protein>
    <recommendedName>
        <fullName evidence="4 11">tRNA (uracil-O(2)-)-methyltransferase</fullName>
        <ecNumber evidence="3 11">2.1.1.211</ecNumber>
    </recommendedName>
</protein>
<evidence type="ECO:0000256" key="1">
    <source>
        <dbReference type="ARBA" id="ARBA00004496"/>
    </source>
</evidence>
<evidence type="ECO:0000256" key="3">
    <source>
        <dbReference type="ARBA" id="ARBA00012795"/>
    </source>
</evidence>
<dbReference type="GO" id="GO:0141101">
    <property type="term" value="F:tRNA(Ser) (uridine(44)-2'-O-)-methyltransferase activity"/>
    <property type="evidence" value="ECO:0007669"/>
    <property type="project" value="UniProtKB-EC"/>
</dbReference>
<dbReference type="GO" id="GO:0030488">
    <property type="term" value="P:tRNA methylation"/>
    <property type="evidence" value="ECO:0007669"/>
    <property type="project" value="UniProtKB-UniRule"/>
</dbReference>
<feature type="region of interest" description="Disordered" evidence="12">
    <location>
        <begin position="553"/>
        <end position="608"/>
    </location>
</feature>
<keyword evidence="6 11" id="KW-0489">Methyltransferase</keyword>
<evidence type="ECO:0000256" key="9">
    <source>
        <dbReference type="ARBA" id="ARBA00022694"/>
    </source>
</evidence>
<dbReference type="AlphaFoldDB" id="A0A0F8UMV2"/>
<comment type="caution">
    <text evidence="13">The sequence shown here is derived from an EMBL/GenBank/DDBJ whole genome shotgun (WGS) entry which is preliminary data.</text>
</comment>
<dbReference type="Proteomes" id="UP000034291">
    <property type="component" value="Unassembled WGS sequence"/>
</dbReference>
<sequence length="736" mass="80074">MGRHAKRPRRDVTKLSGKALSETLEPSLVLRAENTTAEEQWVTSNDLTEPGLHFIPEVFQQTTLYLLTNVNKSSSVLFRADILFDSEAGLSTPKEQERDSGGLSVEDGSECESGNDSEEPVDPLPAREVNGFVLTRTVVRRLIPRNPQLDQSLDQTCHFYKEEDAAAASTDGSSTMRRFLVVYTAHVASKEDMPYYHPVVRSLAMLYDYDTSFIETTVSKPDPGAETTPETAGGGAAAIGTGTGTGTGVLSVHFIPYPDEPIPTRLERTLNNIIEVQIRLAQGARLTETLESANHNPTKDNVLPQHLVQNTYSRLKAKYSADLCDRWVEATEPKKHVFEDIAVAAFLIELWRNMYGCVPSDEQSQTRPNNNTERKHPSEPFPGFVDVACGNGVLVYLLIQEGYQGWGFDARRRKTWTIFPKSVQDRLKEEIYIPKPFADELSPPPPPPPPPPTSSPPTSSPPTSSPPTSSPPTSSPPTRPPDDDDDKEKKQDPKNDLIPGVKTHTGTFPKHTFIISNHADELTIWTPIMATLLNPASPSPFLAIPCCSHSLSGARHRYPPPPSTHNQEQDNDDGPGPGHALEQPKSGSLRDLRKSKQDAADPNHHPSAAFLKSTYGSLTAKTVAVAEDVGYAVEKTILRIPSTRNMGVIGGRVRAGREWRALASSESGLSLSGSVGNASAGAGAGAGGGYDHKALEVVRKECAREGGVYVAAKTWIEGAKKLHFVQGRCKSSQHGG</sequence>
<dbReference type="EMBL" id="JZBS01001901">
    <property type="protein sequence ID" value="KKK20949.1"/>
    <property type="molecule type" value="Genomic_DNA"/>
</dbReference>
<reference evidence="13 14" key="1">
    <citation type="submission" date="2015-02" db="EMBL/GenBank/DDBJ databases">
        <title>Draft Genome Sequences of Two Closely-Related Aflatoxigenic Aspergillus Species Obtained from the Cote d'Ivoire.</title>
        <authorList>
            <person name="Moore G.G."/>
            <person name="Beltz S.B."/>
            <person name="Mack B.M."/>
        </authorList>
    </citation>
    <scope>NUCLEOTIDE SEQUENCE [LARGE SCALE GENOMIC DNA]</scope>
    <source>
        <strain evidence="13 14">SRRC1468</strain>
    </source>
</reference>
<keyword evidence="9 11" id="KW-0819">tRNA processing</keyword>
<feature type="compositionally biased region" description="Pro residues" evidence="12">
    <location>
        <begin position="442"/>
        <end position="479"/>
    </location>
</feature>
<comment type="catalytic activity">
    <reaction evidence="10 11">
        <text>uridine(44) in tRNA(Ser) + S-adenosyl-L-methionine = 2'-O-methyluridine(44) in tRNA(Ser) + S-adenosyl-L-homocysteine + H(+)</text>
        <dbReference type="Rhea" id="RHEA:43100"/>
        <dbReference type="Rhea" id="RHEA-COMP:10339"/>
        <dbReference type="Rhea" id="RHEA-COMP:10340"/>
        <dbReference type="ChEBI" id="CHEBI:15378"/>
        <dbReference type="ChEBI" id="CHEBI:57856"/>
        <dbReference type="ChEBI" id="CHEBI:59789"/>
        <dbReference type="ChEBI" id="CHEBI:65315"/>
        <dbReference type="ChEBI" id="CHEBI:74478"/>
        <dbReference type="EC" id="2.1.1.211"/>
    </reaction>
</comment>
<dbReference type="PANTHER" id="PTHR21210:SF0">
    <property type="entry name" value="TRNA (URACIL-O(2)-)-METHYLTRANSFERASE-RELATED"/>
    <property type="match status" value="1"/>
</dbReference>
<evidence type="ECO:0000256" key="12">
    <source>
        <dbReference type="SAM" id="MobiDB-lite"/>
    </source>
</evidence>
<evidence type="ECO:0000313" key="14">
    <source>
        <dbReference type="Proteomes" id="UP000034291"/>
    </source>
</evidence>
<comment type="similarity">
    <text evidence="2 11">Belongs to the TRM44 family.</text>
</comment>
<evidence type="ECO:0000256" key="10">
    <source>
        <dbReference type="ARBA" id="ARBA00047957"/>
    </source>
</evidence>
<comment type="subcellular location">
    <subcellularLocation>
        <location evidence="1 11">Cytoplasm</location>
    </subcellularLocation>
</comment>
<dbReference type="OrthoDB" id="10047021at2759"/>
<organism evidence="13 14">
    <name type="scientific">Aspergillus rambellii</name>
    <dbReference type="NCBI Taxonomy" id="308745"/>
    <lineage>
        <taxon>Eukaryota</taxon>
        <taxon>Fungi</taxon>
        <taxon>Dikarya</taxon>
        <taxon>Ascomycota</taxon>
        <taxon>Pezizomycotina</taxon>
        <taxon>Eurotiomycetes</taxon>
        <taxon>Eurotiomycetidae</taxon>
        <taxon>Eurotiales</taxon>
        <taxon>Aspergillaceae</taxon>
        <taxon>Aspergillus</taxon>
        <taxon>Aspergillus subgen. Nidulantes</taxon>
    </lineage>
</organism>
<evidence type="ECO:0000256" key="8">
    <source>
        <dbReference type="ARBA" id="ARBA00022691"/>
    </source>
</evidence>
<evidence type="ECO:0000256" key="5">
    <source>
        <dbReference type="ARBA" id="ARBA00022490"/>
    </source>
</evidence>
<feature type="region of interest" description="Disordered" evidence="12">
    <location>
        <begin position="436"/>
        <end position="508"/>
    </location>
</feature>
<evidence type="ECO:0000256" key="6">
    <source>
        <dbReference type="ARBA" id="ARBA00022603"/>
    </source>
</evidence>
<feature type="compositionally biased region" description="Polar residues" evidence="12">
    <location>
        <begin position="361"/>
        <end position="371"/>
    </location>
</feature>
<dbReference type="STRING" id="308745.A0A0F8UMV2"/>
<name>A0A0F8UMV2_9EURO</name>
<evidence type="ECO:0000256" key="2">
    <source>
        <dbReference type="ARBA" id="ARBA00009056"/>
    </source>
</evidence>
<accession>A0A0F8UMV2</accession>
<keyword evidence="14" id="KW-1185">Reference proteome</keyword>
<keyword evidence="8 11" id="KW-0949">S-adenosyl-L-methionine</keyword>
<evidence type="ECO:0000256" key="4">
    <source>
        <dbReference type="ARBA" id="ARBA00017788"/>
    </source>
</evidence>
<dbReference type="Pfam" id="PF07757">
    <property type="entry name" value="AdoMet_MTase"/>
    <property type="match status" value="2"/>
</dbReference>
<evidence type="ECO:0000256" key="7">
    <source>
        <dbReference type="ARBA" id="ARBA00022679"/>
    </source>
</evidence>
<keyword evidence="7 11" id="KW-0808">Transferase</keyword>
<feature type="compositionally biased region" description="Acidic residues" evidence="12">
    <location>
        <begin position="107"/>
        <end position="121"/>
    </location>
</feature>
<dbReference type="PANTHER" id="PTHR21210">
    <property type="entry name" value="TRNA (URACIL-O(2)-)-METHYLTRANSFERASE-RELATED"/>
    <property type="match status" value="1"/>
</dbReference>
<feature type="compositionally biased region" description="Basic and acidic residues" evidence="12">
    <location>
        <begin position="588"/>
        <end position="604"/>
    </location>
</feature>
<comment type="function">
    <text evidence="11">Adenosyl-L-methionine (AdoMet)-dependent tRNA (uracil-O(2)-)-methyltransferase.</text>
</comment>
<keyword evidence="5 11" id="KW-0963">Cytoplasm</keyword>
<feature type="region of interest" description="Disordered" evidence="12">
    <location>
        <begin position="360"/>
        <end position="381"/>
    </location>
</feature>
<feature type="region of interest" description="Disordered" evidence="12">
    <location>
        <begin position="91"/>
        <end position="127"/>
    </location>
</feature>
<gene>
    <name evidence="13" type="ORF">ARAM_006713</name>
</gene>
<dbReference type="InterPro" id="IPR011671">
    <property type="entry name" value="tRNA_uracil_MeTrfase"/>
</dbReference>